<keyword evidence="3" id="KW-1185">Reference proteome</keyword>
<dbReference type="SUPFAM" id="SSF51735">
    <property type="entry name" value="NAD(P)-binding Rossmann-fold domains"/>
    <property type="match status" value="1"/>
</dbReference>
<dbReference type="Proteomes" id="UP001303373">
    <property type="component" value="Chromosome 11"/>
</dbReference>
<accession>A0AAQ3MA78</accession>
<sequence>MSFIYSQLIQSLPCPSESYDGKTVIVSGSNVGLGKEAARHFTRLNASKVILAVRSLEKGSAAKEDILGTTGKPNKTVEVWQLDMASYSSVKQFAARCKKELDRIDIFIANAGIATDKFKLAEDNESTITVNVVSTMLLALLVLPQLKATAKKFNTKPTLTITSSEVHAWTKFRERSAPEGGIFDALNAPDTNMAERYMTSKLLEVFAVRAIAEKHSVESLGGVTMNFVNPGLCHSELGREAGWGLYLLKMALARTTEYGSRTLVHAGTSGADTHGQYMSDCHIEPVVAWVRDTDDGNKTQARVWDELSKKLEKIQPGILNNL</sequence>
<evidence type="ECO:0000313" key="3">
    <source>
        <dbReference type="Proteomes" id="UP001303373"/>
    </source>
</evidence>
<keyword evidence="1" id="KW-0560">Oxidoreductase</keyword>
<dbReference type="GO" id="GO:0016491">
    <property type="term" value="F:oxidoreductase activity"/>
    <property type="evidence" value="ECO:0007669"/>
    <property type="project" value="UniProtKB-KW"/>
</dbReference>
<protein>
    <submittedName>
        <fullName evidence="2">Short chain dehydrogenase</fullName>
    </submittedName>
</protein>
<dbReference type="Pfam" id="PF00106">
    <property type="entry name" value="adh_short"/>
    <property type="match status" value="1"/>
</dbReference>
<name>A0AAQ3MA78_9PEZI</name>
<dbReference type="InterPro" id="IPR002347">
    <property type="entry name" value="SDR_fam"/>
</dbReference>
<dbReference type="PANTHER" id="PTHR43157">
    <property type="entry name" value="PHOSPHATIDYLINOSITOL-GLYCAN BIOSYNTHESIS CLASS F PROTEIN-RELATED"/>
    <property type="match status" value="1"/>
</dbReference>
<organism evidence="2 3">
    <name type="scientific">Acrodontium crateriforme</name>
    <dbReference type="NCBI Taxonomy" id="150365"/>
    <lineage>
        <taxon>Eukaryota</taxon>
        <taxon>Fungi</taxon>
        <taxon>Dikarya</taxon>
        <taxon>Ascomycota</taxon>
        <taxon>Pezizomycotina</taxon>
        <taxon>Dothideomycetes</taxon>
        <taxon>Dothideomycetidae</taxon>
        <taxon>Mycosphaerellales</taxon>
        <taxon>Teratosphaeriaceae</taxon>
        <taxon>Acrodontium</taxon>
    </lineage>
</organism>
<dbReference type="PRINTS" id="PR00081">
    <property type="entry name" value="GDHRDH"/>
</dbReference>
<proteinExistence type="predicted"/>
<reference evidence="2 3" key="1">
    <citation type="submission" date="2023-11" db="EMBL/GenBank/DDBJ databases">
        <title>An acidophilic fungus is an integral part of prey digestion in a carnivorous sundew plant.</title>
        <authorList>
            <person name="Tsai I.J."/>
        </authorList>
    </citation>
    <scope>NUCLEOTIDE SEQUENCE [LARGE SCALE GENOMIC DNA]</scope>
    <source>
        <strain evidence="2">169a</strain>
    </source>
</reference>
<dbReference type="InterPro" id="IPR036291">
    <property type="entry name" value="NAD(P)-bd_dom_sf"/>
</dbReference>
<evidence type="ECO:0000256" key="1">
    <source>
        <dbReference type="ARBA" id="ARBA00023002"/>
    </source>
</evidence>
<gene>
    <name evidence="2" type="ORF">R9X50_00651600</name>
</gene>
<dbReference type="EMBL" id="CP138590">
    <property type="protein sequence ID" value="WPH03633.1"/>
    <property type="molecule type" value="Genomic_DNA"/>
</dbReference>
<dbReference type="PANTHER" id="PTHR43157:SF31">
    <property type="entry name" value="PHOSPHATIDYLINOSITOL-GLYCAN BIOSYNTHESIS CLASS F PROTEIN"/>
    <property type="match status" value="1"/>
</dbReference>
<dbReference type="AlphaFoldDB" id="A0AAQ3MA78"/>
<dbReference type="Gene3D" id="3.40.50.720">
    <property type="entry name" value="NAD(P)-binding Rossmann-like Domain"/>
    <property type="match status" value="1"/>
</dbReference>
<evidence type="ECO:0000313" key="2">
    <source>
        <dbReference type="EMBL" id="WPH03633.1"/>
    </source>
</evidence>